<evidence type="ECO:0000256" key="3">
    <source>
        <dbReference type="ARBA" id="ARBA00022475"/>
    </source>
</evidence>
<dbReference type="Pfam" id="PF04290">
    <property type="entry name" value="DctQ"/>
    <property type="match status" value="1"/>
</dbReference>
<comment type="function">
    <text evidence="9">Part of the tripartite ATP-independent periplasmic (TRAP) transport system.</text>
</comment>
<dbReference type="RefSeq" id="WP_167686003.1">
    <property type="nucleotide sequence ID" value="NZ_QHLQ01000041.1"/>
</dbReference>
<evidence type="ECO:0000256" key="8">
    <source>
        <dbReference type="ARBA" id="ARBA00038436"/>
    </source>
</evidence>
<comment type="caution">
    <text evidence="11">The sequence shown here is derived from an EMBL/GenBank/DDBJ whole genome shotgun (WGS) entry which is preliminary data.</text>
</comment>
<sequence length="197" mass="21179">MGGLLAVLSPISLVNAQLLKLGRAIGIVAVALMVVSILVQVFFRYILNNALPWPDEAARFCMLWMTGLMAPTAFRQGGFVAIDMLVIALPRVVGQLLTLFLLFLSLMVLVVAVNIGWNEVTGFGGRFATASLYVPTSFGFDEWLRVPRSWMMASLLVGVILLVMVNVELILRAIVGLLGGGDRLSDISDPSVTAGAD</sequence>
<feature type="domain" description="Tripartite ATP-independent periplasmic transporters DctQ component" evidence="10">
    <location>
        <begin position="33"/>
        <end position="174"/>
    </location>
</feature>
<keyword evidence="5 9" id="KW-0812">Transmembrane</keyword>
<dbReference type="InterPro" id="IPR055348">
    <property type="entry name" value="DctQ"/>
</dbReference>
<proteinExistence type="inferred from homology"/>
<dbReference type="EMBL" id="QHLQ01000041">
    <property type="protein sequence ID" value="NIZ63414.1"/>
    <property type="molecule type" value="Genomic_DNA"/>
</dbReference>
<evidence type="ECO:0000256" key="2">
    <source>
        <dbReference type="ARBA" id="ARBA00022448"/>
    </source>
</evidence>
<evidence type="ECO:0000256" key="9">
    <source>
        <dbReference type="RuleBase" id="RU369079"/>
    </source>
</evidence>
<organism evidence="11 12">
    <name type="scientific">Parasedimentitalea denitrificans</name>
    <dbReference type="NCBI Taxonomy" id="2211118"/>
    <lineage>
        <taxon>Bacteria</taxon>
        <taxon>Pseudomonadati</taxon>
        <taxon>Pseudomonadota</taxon>
        <taxon>Alphaproteobacteria</taxon>
        <taxon>Rhodobacterales</taxon>
        <taxon>Paracoccaceae</taxon>
        <taxon>Parasedimentitalea</taxon>
    </lineage>
</organism>
<dbReference type="PANTHER" id="PTHR35011">
    <property type="entry name" value="2,3-DIKETO-L-GULONATE TRAP TRANSPORTER SMALL PERMEASE PROTEIN YIAM"/>
    <property type="match status" value="1"/>
</dbReference>
<name>A0ABX0WCH3_9RHOB</name>
<evidence type="ECO:0000256" key="4">
    <source>
        <dbReference type="ARBA" id="ARBA00022519"/>
    </source>
</evidence>
<feature type="transmembrane region" description="Helical" evidence="9">
    <location>
        <begin position="68"/>
        <end position="90"/>
    </location>
</feature>
<feature type="transmembrane region" description="Helical" evidence="9">
    <location>
        <begin position="153"/>
        <end position="175"/>
    </location>
</feature>
<gene>
    <name evidence="11" type="ORF">DL239_20835</name>
</gene>
<evidence type="ECO:0000256" key="1">
    <source>
        <dbReference type="ARBA" id="ARBA00004429"/>
    </source>
</evidence>
<comment type="similarity">
    <text evidence="8 9">Belongs to the TRAP transporter small permease family.</text>
</comment>
<keyword evidence="6 9" id="KW-1133">Transmembrane helix</keyword>
<protein>
    <recommendedName>
        <fullName evidence="9">TRAP transporter small permease protein</fullName>
    </recommendedName>
</protein>
<keyword evidence="2 9" id="KW-0813">Transport</keyword>
<keyword evidence="3" id="KW-1003">Cell membrane</keyword>
<evidence type="ECO:0000259" key="10">
    <source>
        <dbReference type="Pfam" id="PF04290"/>
    </source>
</evidence>
<dbReference type="InterPro" id="IPR007387">
    <property type="entry name" value="TRAP_DctQ"/>
</dbReference>
<keyword evidence="12" id="KW-1185">Reference proteome</keyword>
<feature type="transmembrane region" description="Helical" evidence="9">
    <location>
        <begin position="26"/>
        <end position="47"/>
    </location>
</feature>
<comment type="subunit">
    <text evidence="9">The complex comprises the extracytoplasmic solute receptor protein and the two transmembrane proteins.</text>
</comment>
<evidence type="ECO:0000313" key="12">
    <source>
        <dbReference type="Proteomes" id="UP001429564"/>
    </source>
</evidence>
<reference evidence="11 12" key="1">
    <citation type="submission" date="2018-05" db="EMBL/GenBank/DDBJ databases">
        <authorList>
            <person name="Zhang Y.-J."/>
        </authorList>
    </citation>
    <scope>NUCLEOTIDE SEQUENCE [LARGE SCALE GENOMIC DNA]</scope>
    <source>
        <strain evidence="11 12">CY04</strain>
    </source>
</reference>
<accession>A0ABX0WCH3</accession>
<feature type="transmembrane region" description="Helical" evidence="9">
    <location>
        <begin position="96"/>
        <end position="117"/>
    </location>
</feature>
<evidence type="ECO:0000313" key="11">
    <source>
        <dbReference type="EMBL" id="NIZ63414.1"/>
    </source>
</evidence>
<dbReference type="Proteomes" id="UP001429564">
    <property type="component" value="Unassembled WGS sequence"/>
</dbReference>
<keyword evidence="4 9" id="KW-0997">Cell inner membrane</keyword>
<dbReference type="PANTHER" id="PTHR35011:SF11">
    <property type="entry name" value="TRAP TRANSPORTER SMALL PERMEASE PROTEIN"/>
    <property type="match status" value="1"/>
</dbReference>
<evidence type="ECO:0000256" key="6">
    <source>
        <dbReference type="ARBA" id="ARBA00022989"/>
    </source>
</evidence>
<comment type="subcellular location">
    <subcellularLocation>
        <location evidence="1 9">Cell inner membrane</location>
        <topology evidence="1 9">Multi-pass membrane protein</topology>
    </subcellularLocation>
</comment>
<evidence type="ECO:0000256" key="7">
    <source>
        <dbReference type="ARBA" id="ARBA00023136"/>
    </source>
</evidence>
<keyword evidence="7 9" id="KW-0472">Membrane</keyword>
<evidence type="ECO:0000256" key="5">
    <source>
        <dbReference type="ARBA" id="ARBA00022692"/>
    </source>
</evidence>